<accession>A0ABP0V6J2</accession>
<keyword evidence="3" id="KW-1185">Reference proteome</keyword>
<dbReference type="Proteomes" id="UP001497512">
    <property type="component" value="Chromosome 9"/>
</dbReference>
<gene>
    <name evidence="2" type="ORF">CSSPTR1EN2_LOCUS23955</name>
</gene>
<evidence type="ECO:0000313" key="2">
    <source>
        <dbReference type="EMBL" id="CAK9237942.1"/>
    </source>
</evidence>
<organism evidence="2 3">
    <name type="scientific">Sphagnum troendelagicum</name>
    <dbReference type="NCBI Taxonomy" id="128251"/>
    <lineage>
        <taxon>Eukaryota</taxon>
        <taxon>Viridiplantae</taxon>
        <taxon>Streptophyta</taxon>
        <taxon>Embryophyta</taxon>
        <taxon>Bryophyta</taxon>
        <taxon>Sphagnophytina</taxon>
        <taxon>Sphagnopsida</taxon>
        <taxon>Sphagnales</taxon>
        <taxon>Sphagnaceae</taxon>
        <taxon>Sphagnum</taxon>
    </lineage>
</organism>
<dbReference type="EMBL" id="OZ019901">
    <property type="protein sequence ID" value="CAK9237942.1"/>
    <property type="molecule type" value="Genomic_DNA"/>
</dbReference>
<protein>
    <submittedName>
        <fullName evidence="2">Uncharacterized protein</fullName>
    </submittedName>
</protein>
<sequence>MEEEQGVRSFRGPDWQSPNGVSQASLRSLSPRPFSSSLVLTRICGFIASKQPSHTAVMEFKPHVAVTVDAKGFSFRALCSTSGWRESFTLQMVDSDKIFGLQPDYNLAPPTAVIINWSLYESHLERQGLKSPNYSAVEDDFVKIWLSRDVFSVREDSVRWNLSPSLQVLEDNEDKEQQAKAAEQVLSMLAPPQQVLESMVSLCIVCKCV</sequence>
<feature type="region of interest" description="Disordered" evidence="1">
    <location>
        <begin position="1"/>
        <end position="27"/>
    </location>
</feature>
<name>A0ABP0V6J2_9BRYO</name>
<evidence type="ECO:0000256" key="1">
    <source>
        <dbReference type="SAM" id="MobiDB-lite"/>
    </source>
</evidence>
<reference evidence="2" key="1">
    <citation type="submission" date="2024-02" db="EMBL/GenBank/DDBJ databases">
        <authorList>
            <consortium name="ELIXIR-Norway"/>
            <consortium name="Elixir Norway"/>
        </authorList>
    </citation>
    <scope>NUCLEOTIDE SEQUENCE</scope>
</reference>
<evidence type="ECO:0000313" key="3">
    <source>
        <dbReference type="Proteomes" id="UP001497512"/>
    </source>
</evidence>
<proteinExistence type="predicted"/>